<feature type="compositionally biased region" description="Basic and acidic residues" evidence="1">
    <location>
        <begin position="354"/>
        <end position="366"/>
    </location>
</feature>
<protein>
    <submittedName>
        <fullName evidence="2">Uncharacterized protein</fullName>
    </submittedName>
</protein>
<gene>
    <name evidence="2" type="ORF">AAP_04154</name>
</gene>
<dbReference type="OrthoDB" id="10677482at2759"/>
<dbReference type="Proteomes" id="UP000242877">
    <property type="component" value="Unassembled WGS sequence"/>
</dbReference>
<feature type="region of interest" description="Disordered" evidence="1">
    <location>
        <begin position="307"/>
        <end position="334"/>
    </location>
</feature>
<dbReference type="VEuPathDB" id="FungiDB:AAP_04154"/>
<feature type="region of interest" description="Disordered" evidence="1">
    <location>
        <begin position="128"/>
        <end position="160"/>
    </location>
</feature>
<dbReference type="EMBL" id="AZGZ01000019">
    <property type="protein sequence ID" value="KZZ89803.1"/>
    <property type="molecule type" value="Genomic_DNA"/>
</dbReference>
<proteinExistence type="predicted"/>
<organism evidence="2 3">
    <name type="scientific">Ascosphaera apis ARSEF 7405</name>
    <dbReference type="NCBI Taxonomy" id="392613"/>
    <lineage>
        <taxon>Eukaryota</taxon>
        <taxon>Fungi</taxon>
        <taxon>Dikarya</taxon>
        <taxon>Ascomycota</taxon>
        <taxon>Pezizomycotina</taxon>
        <taxon>Eurotiomycetes</taxon>
        <taxon>Eurotiomycetidae</taxon>
        <taxon>Onygenales</taxon>
        <taxon>Ascosphaeraceae</taxon>
        <taxon>Ascosphaera</taxon>
    </lineage>
</organism>
<accession>A0A162I7W1</accession>
<keyword evidence="3" id="KW-1185">Reference proteome</keyword>
<comment type="caution">
    <text evidence="2">The sequence shown here is derived from an EMBL/GenBank/DDBJ whole genome shotgun (WGS) entry which is preliminary data.</text>
</comment>
<feature type="region of interest" description="Disordered" evidence="1">
    <location>
        <begin position="221"/>
        <end position="290"/>
    </location>
</feature>
<reference evidence="2 3" key="1">
    <citation type="journal article" date="2016" name="Genome Biol. Evol.">
        <title>Divergent and convergent evolution of fungal pathogenicity.</title>
        <authorList>
            <person name="Shang Y."/>
            <person name="Xiao G."/>
            <person name="Zheng P."/>
            <person name="Cen K."/>
            <person name="Zhan S."/>
            <person name="Wang C."/>
        </authorList>
    </citation>
    <scope>NUCLEOTIDE SEQUENCE [LARGE SCALE GENOMIC DNA]</scope>
    <source>
        <strain evidence="2 3">ARSEF 7405</strain>
    </source>
</reference>
<evidence type="ECO:0000256" key="1">
    <source>
        <dbReference type="SAM" id="MobiDB-lite"/>
    </source>
</evidence>
<feature type="compositionally biased region" description="Polar residues" evidence="1">
    <location>
        <begin position="226"/>
        <end position="241"/>
    </location>
</feature>
<evidence type="ECO:0000313" key="3">
    <source>
        <dbReference type="Proteomes" id="UP000242877"/>
    </source>
</evidence>
<feature type="region of interest" description="Disordered" evidence="1">
    <location>
        <begin position="350"/>
        <end position="408"/>
    </location>
</feature>
<name>A0A162I7W1_9EURO</name>
<feature type="region of interest" description="Disordered" evidence="1">
    <location>
        <begin position="21"/>
        <end position="55"/>
    </location>
</feature>
<sequence length="505" mass="56394">MGDLCTRQHRSSQCESLLRQPVLNDADADTQVPRHKRFASRYSDPPWLPEPSQKSKAMRRREVFFGFGLPMTNRGNLHPSSIHIRQGDDCYNSLIESGSTEPELMPLPFLDNKSVDCLSMQSSLASVETTPSISELPPSSPGPEISQQEDVQQDADAETKSIASSLDESDFDYGFECSTAVSQIVGRCRRAKLVSVSPGEQRCTLKRQSLKHRRHVSIYDAPISDATRSPRASSRFSTSPLTPRFSRSLRSYECGRTSKQNRPLPLSPARSVLTPPVTPTDNMGEDLKQRHHLSTTSLWNYTDERADASPLSPAASSPTIDRAERSLAEQSSSAKYLKLERRSSGLRSFFTRKSTKDSEQPRHRFDGSASMFSFHSKSLSRKFSSNRTDTNQDENEHVPVPNTPGIRPGWTDPQQHTASGDITFSTILTRTDSFETFVETPTSVTLFSQVSSTDLPSHDTTKHTSSSCSNAIGASVQEDRHRSQNLADILMRSRSVQFFRSRERV</sequence>
<feature type="compositionally biased region" description="Polar residues" evidence="1">
    <location>
        <begin position="370"/>
        <end position="389"/>
    </location>
</feature>
<feature type="compositionally biased region" description="Low complexity" evidence="1">
    <location>
        <begin position="308"/>
        <end position="318"/>
    </location>
</feature>
<dbReference type="AlphaFoldDB" id="A0A162I7W1"/>
<evidence type="ECO:0000313" key="2">
    <source>
        <dbReference type="EMBL" id="KZZ89803.1"/>
    </source>
</evidence>